<organism evidence="1 2">
    <name type="scientific">Marinobacter xestospongiae</name>
    <dbReference type="NCBI Taxonomy" id="994319"/>
    <lineage>
        <taxon>Bacteria</taxon>
        <taxon>Pseudomonadati</taxon>
        <taxon>Pseudomonadota</taxon>
        <taxon>Gammaproteobacteria</taxon>
        <taxon>Pseudomonadales</taxon>
        <taxon>Marinobacteraceae</taxon>
        <taxon>Marinobacter</taxon>
    </lineage>
</organism>
<dbReference type="Gene3D" id="3.40.630.30">
    <property type="match status" value="1"/>
</dbReference>
<comment type="caution">
    <text evidence="1">The sequence shown here is derived from an EMBL/GenBank/DDBJ whole genome shotgun (WGS) entry which is preliminary data.</text>
</comment>
<dbReference type="InterPro" id="IPR016181">
    <property type="entry name" value="Acyl_CoA_acyltransferase"/>
</dbReference>
<dbReference type="RefSeq" id="WP_316972734.1">
    <property type="nucleotide sequence ID" value="NZ_JAWIIJ010000002.1"/>
</dbReference>
<dbReference type="PANTHER" id="PTHR47017:SF1">
    <property type="entry name" value="ACYL-COA"/>
    <property type="match status" value="1"/>
</dbReference>
<dbReference type="EMBL" id="JAWIIJ010000002">
    <property type="protein sequence ID" value="MDV2077865.1"/>
    <property type="molecule type" value="Genomic_DNA"/>
</dbReference>
<dbReference type="Pfam" id="PF04339">
    <property type="entry name" value="FemAB_like"/>
    <property type="match status" value="1"/>
</dbReference>
<sequence>MPELSLTTEDSILAIPQTTWDHFSGGRHPFLRHSFLAALERTGCTTADTGWQPCHLKLSLNGELVGVAPAYLKGHSMGEYVFDWAWADAYRHHGLRYYPKLLVAVPFTPCQGPRLLLEPGARDRLRPGQINQALDQLTTGLGLSSWHLLFPEGADQRLLNAPNEAPDADHGAGQLHRLGCQFHWHNRGYSGFDDFLARLTSRKRKSIRRERRQVLEQGISFEHFNGDRMPADALETFYGYYQATYFKRGQRPYLNLDFFRELQRQQPESLHLVMARRHGQWIAAALFLIGDDTLYGRYWGCLEEYQHLHFETCYYQGIELAIERGLKLFDAGAQGEHKLIRGFEPTLTHSWHGIAHPGFRDAIARFVEDEAGQVRQYRQDAGTALPFRQDSAAD</sequence>
<evidence type="ECO:0000313" key="2">
    <source>
        <dbReference type="Proteomes" id="UP001269819"/>
    </source>
</evidence>
<reference evidence="1 2" key="1">
    <citation type="submission" date="2023-10" db="EMBL/GenBank/DDBJ databases">
        <title>Characteristics and mechanism of a salt-tolerant marine origin heterotrophic nitrifying- aerobic denitrifying bacteria Marinobacter xestospongiae HN1.</title>
        <authorList>
            <person name="Qi R."/>
        </authorList>
    </citation>
    <scope>NUCLEOTIDE SEQUENCE [LARGE SCALE GENOMIC DNA]</scope>
    <source>
        <strain evidence="1 2">HN1</strain>
    </source>
</reference>
<dbReference type="Proteomes" id="UP001269819">
    <property type="component" value="Unassembled WGS sequence"/>
</dbReference>
<protein>
    <submittedName>
        <fullName evidence="1">GNAT family N-acetyltransferase</fullName>
    </submittedName>
</protein>
<gene>
    <name evidence="1" type="ORF">RYS15_04190</name>
</gene>
<dbReference type="PANTHER" id="PTHR47017">
    <property type="entry name" value="ACYL-COA"/>
    <property type="match status" value="1"/>
</dbReference>
<dbReference type="InterPro" id="IPR007434">
    <property type="entry name" value="FemAB-like"/>
</dbReference>
<dbReference type="SUPFAM" id="SSF55729">
    <property type="entry name" value="Acyl-CoA N-acyltransferases (Nat)"/>
    <property type="match status" value="1"/>
</dbReference>
<name>A0ABU3VUB7_9GAMM</name>
<evidence type="ECO:0000313" key="1">
    <source>
        <dbReference type="EMBL" id="MDV2077865.1"/>
    </source>
</evidence>
<keyword evidence="2" id="KW-1185">Reference proteome</keyword>
<proteinExistence type="predicted"/>
<accession>A0ABU3VUB7</accession>